<name>W0DQL2_9GAMM</name>
<dbReference type="STRING" id="717772.THIAE_02150"/>
<dbReference type="AlphaFoldDB" id="W0DQL2"/>
<dbReference type="OrthoDB" id="5616018at2"/>
<dbReference type="EMBL" id="CP007030">
    <property type="protein sequence ID" value="AHF00732.1"/>
    <property type="molecule type" value="Genomic_DNA"/>
</dbReference>
<protein>
    <submittedName>
        <fullName evidence="1">Uncharacterized protein</fullName>
    </submittedName>
</protein>
<dbReference type="eggNOG" id="COG0415">
    <property type="taxonomic scope" value="Bacteria"/>
</dbReference>
<reference evidence="1 2" key="1">
    <citation type="submission" date="2013-12" db="EMBL/GenBank/DDBJ databases">
        <authorList>
            <consortium name="DOE Joint Genome Institute"/>
            <person name="Kappler U."/>
            <person name="Huntemann M."/>
            <person name="Han J."/>
            <person name="Chen A."/>
            <person name="Kyrpides N."/>
            <person name="Mavromatis K."/>
            <person name="Markowitz V."/>
            <person name="Palaniappan K."/>
            <person name="Ivanova N."/>
            <person name="Schaumberg A."/>
            <person name="Pati A."/>
            <person name="Liolios K."/>
            <person name="Nordberg H.P."/>
            <person name="Cantor M.N."/>
            <person name="Hua S.X."/>
            <person name="Woyke T."/>
        </authorList>
    </citation>
    <scope>NUCLEOTIDE SEQUENCE [LARGE SCALE GENOMIC DNA]</scope>
    <source>
        <strain evidence="2">AL2</strain>
    </source>
</reference>
<dbReference type="Proteomes" id="UP000005380">
    <property type="component" value="Chromosome"/>
</dbReference>
<dbReference type="InterPro" id="IPR036155">
    <property type="entry name" value="Crypto/Photolyase_N_sf"/>
</dbReference>
<dbReference type="KEGG" id="tao:THIAE_02150"/>
<accession>W0DQL2</accession>
<evidence type="ECO:0000313" key="2">
    <source>
        <dbReference type="Proteomes" id="UP000005380"/>
    </source>
</evidence>
<evidence type="ECO:0000313" key="1">
    <source>
        <dbReference type="EMBL" id="AHF00732.1"/>
    </source>
</evidence>
<keyword evidence="2" id="KW-1185">Reference proteome</keyword>
<dbReference type="RefSeq" id="WP_006459851.1">
    <property type="nucleotide sequence ID" value="NZ_CP007030.1"/>
</dbReference>
<sequence>MTSLSSNVNLNQTPARLFWLHDEALAKPDDWRASDRLVYLWDANYFAQQAWSLKRRVFIYECLVALKAEIYVGKPSEFWPAFLAQQDQSLGQESEPVVYVAAALDPVLQAWLASCSSKVRLEIQSNPSHFLLSELQPTRLKRFSHFWPAQAKALGVPAFGRSNGSSKRQSARKHQ</sequence>
<dbReference type="InParanoid" id="W0DQL2"/>
<gene>
    <name evidence="1" type="ORF">THIAE_02150</name>
</gene>
<dbReference type="SUPFAM" id="SSF52425">
    <property type="entry name" value="Cryptochrome/photolyase, N-terminal domain"/>
    <property type="match status" value="1"/>
</dbReference>
<organism evidence="1 2">
    <name type="scientific">Thiomicrospira aerophila AL3</name>
    <dbReference type="NCBI Taxonomy" id="717772"/>
    <lineage>
        <taxon>Bacteria</taxon>
        <taxon>Pseudomonadati</taxon>
        <taxon>Pseudomonadota</taxon>
        <taxon>Gammaproteobacteria</taxon>
        <taxon>Thiotrichales</taxon>
        <taxon>Piscirickettsiaceae</taxon>
        <taxon>Thiomicrospira</taxon>
    </lineage>
</organism>
<dbReference type="HOGENOM" id="CLU_1531840_0_0_6"/>
<proteinExistence type="predicted"/>